<dbReference type="RefSeq" id="WP_209762316.1">
    <property type="nucleotide sequence ID" value="NZ_JAGINP010000001.1"/>
</dbReference>
<name>A0ABS4SCS6_9PROT</name>
<comment type="catalytic activity">
    <reaction evidence="1">
        <text>ATP + protein L-histidine = ADP + protein N-phospho-L-histidine.</text>
        <dbReference type="EC" id="2.7.13.3"/>
    </reaction>
</comment>
<dbReference type="SUPFAM" id="SSF47384">
    <property type="entry name" value="Homodimeric domain of signal transducing histidine kinase"/>
    <property type="match status" value="1"/>
</dbReference>
<evidence type="ECO:0000313" key="10">
    <source>
        <dbReference type="Proteomes" id="UP000781958"/>
    </source>
</evidence>
<dbReference type="InterPro" id="IPR003661">
    <property type="entry name" value="HisK_dim/P_dom"/>
</dbReference>
<dbReference type="EMBL" id="JAGINP010000001">
    <property type="protein sequence ID" value="MBP2290379.1"/>
    <property type="molecule type" value="Genomic_DNA"/>
</dbReference>
<evidence type="ECO:0000256" key="6">
    <source>
        <dbReference type="ARBA" id="ARBA00023012"/>
    </source>
</evidence>
<dbReference type="InterPro" id="IPR036890">
    <property type="entry name" value="HATPase_C_sf"/>
</dbReference>
<keyword evidence="10" id="KW-1185">Reference proteome</keyword>
<accession>A0ABS4SCS6</accession>
<dbReference type="GO" id="GO:0016301">
    <property type="term" value="F:kinase activity"/>
    <property type="evidence" value="ECO:0007669"/>
    <property type="project" value="UniProtKB-KW"/>
</dbReference>
<keyword evidence="3" id="KW-0597">Phosphoprotein</keyword>
<keyword evidence="7" id="KW-0175">Coiled coil</keyword>
<evidence type="ECO:0000256" key="3">
    <source>
        <dbReference type="ARBA" id="ARBA00022553"/>
    </source>
</evidence>
<comment type="caution">
    <text evidence="9">The sequence shown here is derived from an EMBL/GenBank/DDBJ whole genome shotgun (WGS) entry which is preliminary data.</text>
</comment>
<dbReference type="SMART" id="SM00387">
    <property type="entry name" value="HATPase_c"/>
    <property type="match status" value="1"/>
</dbReference>
<dbReference type="EC" id="2.7.13.3" evidence="2"/>
<feature type="coiled-coil region" evidence="7">
    <location>
        <begin position="135"/>
        <end position="176"/>
    </location>
</feature>
<proteinExistence type="predicted"/>
<dbReference type="SMART" id="SM00388">
    <property type="entry name" value="HisKA"/>
    <property type="match status" value="1"/>
</dbReference>
<gene>
    <name evidence="9" type="ORF">J2851_000116</name>
</gene>
<dbReference type="InterPro" id="IPR036097">
    <property type="entry name" value="HisK_dim/P_sf"/>
</dbReference>
<dbReference type="Pfam" id="PF00512">
    <property type="entry name" value="HisKA"/>
    <property type="match status" value="1"/>
</dbReference>
<dbReference type="Pfam" id="PF02518">
    <property type="entry name" value="HATPase_c"/>
    <property type="match status" value="1"/>
</dbReference>
<dbReference type="InterPro" id="IPR005467">
    <property type="entry name" value="His_kinase_dom"/>
</dbReference>
<dbReference type="PANTHER" id="PTHR43711:SF1">
    <property type="entry name" value="HISTIDINE KINASE 1"/>
    <property type="match status" value="1"/>
</dbReference>
<dbReference type="InterPro" id="IPR003594">
    <property type="entry name" value="HATPase_dom"/>
</dbReference>
<dbReference type="CDD" id="cd00075">
    <property type="entry name" value="HATPase"/>
    <property type="match status" value="1"/>
</dbReference>
<evidence type="ECO:0000259" key="8">
    <source>
        <dbReference type="PROSITE" id="PS50109"/>
    </source>
</evidence>
<keyword evidence="5 9" id="KW-0418">Kinase</keyword>
<feature type="domain" description="Histidine kinase" evidence="8">
    <location>
        <begin position="176"/>
        <end position="403"/>
    </location>
</feature>
<dbReference type="Gene3D" id="3.30.565.10">
    <property type="entry name" value="Histidine kinase-like ATPase, C-terminal domain"/>
    <property type="match status" value="1"/>
</dbReference>
<dbReference type="Proteomes" id="UP000781958">
    <property type="component" value="Unassembled WGS sequence"/>
</dbReference>
<evidence type="ECO:0000256" key="2">
    <source>
        <dbReference type="ARBA" id="ARBA00012438"/>
    </source>
</evidence>
<dbReference type="PANTHER" id="PTHR43711">
    <property type="entry name" value="TWO-COMPONENT HISTIDINE KINASE"/>
    <property type="match status" value="1"/>
</dbReference>
<protein>
    <recommendedName>
        <fullName evidence="2">histidine kinase</fullName>
        <ecNumber evidence="2">2.7.13.3</ecNumber>
    </recommendedName>
</protein>
<dbReference type="InterPro" id="IPR004358">
    <property type="entry name" value="Sig_transdc_His_kin-like_C"/>
</dbReference>
<evidence type="ECO:0000256" key="4">
    <source>
        <dbReference type="ARBA" id="ARBA00022679"/>
    </source>
</evidence>
<keyword evidence="6" id="KW-0902">Two-component regulatory system</keyword>
<sequence>MDALVLTCDLDGRLRTTHATGAGLPELHPEAGRPFPMLFGPDAVGRALDLFADLRRTGLVLDRPLASPQEQGGTLYLSGWRDAEGLVLTVARAPMAVHAIAEQVAENDPALALRVRALGAVRPAGGGFPMDGASVEALFEEMSRLNSDLANAQRALAKANAELAASNEQKNRLMGMLAHDLRSPLQVVAGFAQILEERLGGRLEDAERSCLERIRESSLFMRHLVEDALSLAAVQAGRLRLVRRPTDLVQLVRRNVSMNRVLADGKAMTIELSVNDDAPRAVEVDPAKVEQVLNNLLSNAIKYSDRGALIRVTVGATPEGSAGAGPHARIVVADNGRGIPEAELGQLFQPFGRSGTLGTAGETTVGLGLYICRTIVEGHGGRISVDSAPGRGSAFTVDLPVGSANH</sequence>
<evidence type="ECO:0000256" key="7">
    <source>
        <dbReference type="SAM" id="Coils"/>
    </source>
</evidence>
<reference evidence="9 10" key="1">
    <citation type="submission" date="2021-03" db="EMBL/GenBank/DDBJ databases">
        <title>Genomic Encyclopedia of Type Strains, Phase III (KMG-III): the genomes of soil and plant-associated and newly described type strains.</title>
        <authorList>
            <person name="Whitman W."/>
        </authorList>
    </citation>
    <scope>NUCLEOTIDE SEQUENCE [LARGE SCALE GENOMIC DNA]</scope>
    <source>
        <strain evidence="9 10">IMMIB AFH-6</strain>
    </source>
</reference>
<evidence type="ECO:0000256" key="5">
    <source>
        <dbReference type="ARBA" id="ARBA00022777"/>
    </source>
</evidence>
<dbReference type="PRINTS" id="PR00344">
    <property type="entry name" value="BCTRLSENSOR"/>
</dbReference>
<evidence type="ECO:0000256" key="1">
    <source>
        <dbReference type="ARBA" id="ARBA00000085"/>
    </source>
</evidence>
<dbReference type="CDD" id="cd00082">
    <property type="entry name" value="HisKA"/>
    <property type="match status" value="1"/>
</dbReference>
<organism evidence="9 10">
    <name type="scientific">Azospirillum rugosum</name>
    <dbReference type="NCBI Taxonomy" id="416170"/>
    <lineage>
        <taxon>Bacteria</taxon>
        <taxon>Pseudomonadati</taxon>
        <taxon>Pseudomonadota</taxon>
        <taxon>Alphaproteobacteria</taxon>
        <taxon>Rhodospirillales</taxon>
        <taxon>Azospirillaceae</taxon>
        <taxon>Azospirillum</taxon>
    </lineage>
</organism>
<dbReference type="Gene3D" id="1.10.287.130">
    <property type="match status" value="1"/>
</dbReference>
<dbReference type="PROSITE" id="PS50109">
    <property type="entry name" value="HIS_KIN"/>
    <property type="match status" value="1"/>
</dbReference>
<keyword evidence="4" id="KW-0808">Transferase</keyword>
<evidence type="ECO:0000313" key="9">
    <source>
        <dbReference type="EMBL" id="MBP2290379.1"/>
    </source>
</evidence>
<dbReference type="SUPFAM" id="SSF55874">
    <property type="entry name" value="ATPase domain of HSP90 chaperone/DNA topoisomerase II/histidine kinase"/>
    <property type="match status" value="1"/>
</dbReference>
<dbReference type="InterPro" id="IPR050736">
    <property type="entry name" value="Sensor_HK_Regulatory"/>
</dbReference>